<dbReference type="InParanoid" id="G4T4Y2"/>
<gene>
    <name evidence="2" type="ORF">PIIN_00093</name>
</gene>
<feature type="compositionally biased region" description="Polar residues" evidence="1">
    <location>
        <begin position="584"/>
        <end position="593"/>
    </location>
</feature>
<dbReference type="HOGENOM" id="CLU_442198_0_0_1"/>
<dbReference type="InterPro" id="IPR014752">
    <property type="entry name" value="Arrestin-like_C"/>
</dbReference>
<feature type="compositionally biased region" description="Pro residues" evidence="1">
    <location>
        <begin position="1"/>
        <end position="11"/>
    </location>
</feature>
<dbReference type="STRING" id="1109443.G4T4Y2"/>
<sequence>MPPGPPPPLKPPTSIVNQHPQHAHAQSSGSNISPAQDNACRPSTSSGPAPRRPLPRTPLQPALPTRTDTTATTSSTQHSSSMTDSYHGTPSPNMSPPPPFSLSPAQSFVIPDNDMPSTPSTISSGSRSRHTHNSFASARSQGSTNSRLSAISFDPSHPPYWAMIPENGGLTQHSTLTPEMLASAAQQTHTTVNIHAALGHTVASRYIDLHLAKGSGSTVPSYGRGEVVEGRVDLKTLDHIASIDLTLQGTLSVTYFAQGVAYNHAEQSLFSTKRTIYERSDGKPTHTHHFSFFFPETCEGKQTPLPPTWSLNCPGVSAEVVYTLRVDLRRSGFMRQDDKALAKVEYYPRNAPPSPTSPDGAQPKKKRWLALEINTNLRPMGNLAVERPLVPTIFNTRICILRPKIYASGSDVPYMIHLWSPVNTTVQGSLDIQVTLVKSSEVFLKGERFEKKSVIAKAVNAQRRFVQGSSAENQSTRRPGTGDRDTRGGTLTIEGTIRAGKTGEEMSWSVDGIVSIKYALRFVVAPAAKVADFPGLREILPTFEHSEDITLTTHDTNALRSLEHASMPAVGLGHQRTRSHTLATTISNLSPQDSPIADELGVGSYNSQRSAGGGSYFP</sequence>
<reference evidence="2 3" key="1">
    <citation type="journal article" date="2011" name="PLoS Pathog.">
        <title>Endophytic Life Strategies Decoded by Genome and Transcriptome Analyses of the Mutualistic Root Symbiont Piriformospora indica.</title>
        <authorList>
            <person name="Zuccaro A."/>
            <person name="Lahrmann U."/>
            <person name="Guldener U."/>
            <person name="Langen G."/>
            <person name="Pfiffi S."/>
            <person name="Biedenkopf D."/>
            <person name="Wong P."/>
            <person name="Samans B."/>
            <person name="Grimm C."/>
            <person name="Basiewicz M."/>
            <person name="Murat C."/>
            <person name="Martin F."/>
            <person name="Kogel K.H."/>
        </authorList>
    </citation>
    <scope>NUCLEOTIDE SEQUENCE [LARGE SCALE GENOMIC DNA]</scope>
    <source>
        <strain evidence="2 3">DSM 11827</strain>
    </source>
</reference>
<proteinExistence type="predicted"/>
<feature type="region of interest" description="Disordered" evidence="1">
    <location>
        <begin position="584"/>
        <end position="618"/>
    </location>
</feature>
<comment type="caution">
    <text evidence="2">The sequence shown here is derived from an EMBL/GenBank/DDBJ whole genome shotgun (WGS) entry which is preliminary data.</text>
</comment>
<feature type="region of interest" description="Disordered" evidence="1">
    <location>
        <begin position="1"/>
        <end position="147"/>
    </location>
</feature>
<organism evidence="2 3">
    <name type="scientific">Serendipita indica (strain DSM 11827)</name>
    <name type="common">Root endophyte fungus</name>
    <name type="synonym">Piriformospora indica</name>
    <dbReference type="NCBI Taxonomy" id="1109443"/>
    <lineage>
        <taxon>Eukaryota</taxon>
        <taxon>Fungi</taxon>
        <taxon>Dikarya</taxon>
        <taxon>Basidiomycota</taxon>
        <taxon>Agaricomycotina</taxon>
        <taxon>Agaricomycetes</taxon>
        <taxon>Sebacinales</taxon>
        <taxon>Serendipitaceae</taxon>
        <taxon>Serendipita</taxon>
    </lineage>
</organism>
<feature type="region of interest" description="Disordered" evidence="1">
    <location>
        <begin position="466"/>
        <end position="490"/>
    </location>
</feature>
<feature type="compositionally biased region" description="Polar residues" evidence="1">
    <location>
        <begin position="14"/>
        <end position="47"/>
    </location>
</feature>
<dbReference type="Proteomes" id="UP000007148">
    <property type="component" value="Unassembled WGS sequence"/>
</dbReference>
<protein>
    <submittedName>
        <fullName evidence="2">Uncharacterized protein</fullName>
    </submittedName>
</protein>
<evidence type="ECO:0000256" key="1">
    <source>
        <dbReference type="SAM" id="MobiDB-lite"/>
    </source>
</evidence>
<dbReference type="AlphaFoldDB" id="G4T4Y2"/>
<name>G4T4Y2_SERID</name>
<feature type="compositionally biased region" description="Low complexity" evidence="1">
    <location>
        <begin position="59"/>
        <end position="85"/>
    </location>
</feature>
<dbReference type="EMBL" id="CAFZ01000001">
    <property type="protein sequence ID" value="CCA66407.1"/>
    <property type="molecule type" value="Genomic_DNA"/>
</dbReference>
<dbReference type="Gene3D" id="2.60.40.640">
    <property type="match status" value="1"/>
</dbReference>
<feature type="compositionally biased region" description="Polar residues" evidence="1">
    <location>
        <begin position="133"/>
        <end position="147"/>
    </location>
</feature>
<evidence type="ECO:0000313" key="3">
    <source>
        <dbReference type="Proteomes" id="UP000007148"/>
    </source>
</evidence>
<feature type="compositionally biased region" description="Low complexity" evidence="1">
    <location>
        <begin position="116"/>
        <end position="126"/>
    </location>
</feature>
<dbReference type="OrthoDB" id="2586076at2759"/>
<accession>G4T4Y2</accession>
<evidence type="ECO:0000313" key="2">
    <source>
        <dbReference type="EMBL" id="CCA66407.1"/>
    </source>
</evidence>
<keyword evidence="3" id="KW-1185">Reference proteome</keyword>